<gene>
    <name evidence="1" type="ORF">UFOPK3967_01150</name>
</gene>
<protein>
    <submittedName>
        <fullName evidence="1">Unannotated protein</fullName>
    </submittedName>
</protein>
<dbReference type="AlphaFoldDB" id="A0A6J7NIH0"/>
<evidence type="ECO:0000313" key="1">
    <source>
        <dbReference type="EMBL" id="CAB4993240.1"/>
    </source>
</evidence>
<accession>A0A6J7NIH0</accession>
<name>A0A6J7NIH0_9ZZZZ</name>
<reference evidence="1" key="1">
    <citation type="submission" date="2020-05" db="EMBL/GenBank/DDBJ databases">
        <authorList>
            <person name="Chiriac C."/>
            <person name="Salcher M."/>
            <person name="Ghai R."/>
            <person name="Kavagutti S V."/>
        </authorList>
    </citation>
    <scope>NUCLEOTIDE SEQUENCE</scope>
</reference>
<sequence>MHPAVVRAVKGVVIAQCDVDRGERLTHGIGMRHQENATDVEHHRIDRHWIKHE</sequence>
<proteinExistence type="predicted"/>
<organism evidence="1">
    <name type="scientific">freshwater metagenome</name>
    <dbReference type="NCBI Taxonomy" id="449393"/>
    <lineage>
        <taxon>unclassified sequences</taxon>
        <taxon>metagenomes</taxon>
        <taxon>ecological metagenomes</taxon>
    </lineage>
</organism>
<dbReference type="EMBL" id="CAFBOS010000058">
    <property type="protein sequence ID" value="CAB4993240.1"/>
    <property type="molecule type" value="Genomic_DNA"/>
</dbReference>